<dbReference type="RefSeq" id="WP_145357601.1">
    <property type="nucleotide sequence ID" value="NZ_CP036265.1"/>
</dbReference>
<feature type="transmembrane region" description="Helical" evidence="2">
    <location>
        <begin position="241"/>
        <end position="265"/>
    </location>
</feature>
<keyword evidence="2" id="KW-0812">Transmembrane</keyword>
<dbReference type="AlphaFoldDB" id="A0A517P5S7"/>
<evidence type="ECO:0000313" key="3">
    <source>
        <dbReference type="EMBL" id="QDT14738.1"/>
    </source>
</evidence>
<feature type="transmembrane region" description="Helical" evidence="2">
    <location>
        <begin position="23"/>
        <end position="41"/>
    </location>
</feature>
<keyword evidence="2" id="KW-1133">Transmembrane helix</keyword>
<feature type="transmembrane region" description="Helical" evidence="2">
    <location>
        <begin position="272"/>
        <end position="294"/>
    </location>
</feature>
<evidence type="ECO:0000313" key="4">
    <source>
        <dbReference type="Proteomes" id="UP000318741"/>
    </source>
</evidence>
<dbReference type="PANTHER" id="PTHR43471:SF1">
    <property type="entry name" value="ABC TRANSPORTER PERMEASE PROTEIN NOSY-RELATED"/>
    <property type="match status" value="1"/>
</dbReference>
<proteinExistence type="predicted"/>
<accession>A0A517P5S7</accession>
<feature type="region of interest" description="Disordered" evidence="1">
    <location>
        <begin position="56"/>
        <end position="90"/>
    </location>
</feature>
<feature type="transmembrane region" description="Helical" evidence="2">
    <location>
        <begin position="216"/>
        <end position="235"/>
    </location>
</feature>
<feature type="transmembrane region" description="Helical" evidence="2">
    <location>
        <begin position="463"/>
        <end position="485"/>
    </location>
</feature>
<dbReference type="Proteomes" id="UP000318741">
    <property type="component" value="Chromosome"/>
</dbReference>
<dbReference type="InterPro" id="IPR021913">
    <property type="entry name" value="DUF3526"/>
</dbReference>
<dbReference type="PANTHER" id="PTHR43471">
    <property type="entry name" value="ABC TRANSPORTER PERMEASE"/>
    <property type="match status" value="1"/>
</dbReference>
<keyword evidence="2" id="KW-0472">Membrane</keyword>
<name>A0A517P5S7_9PLAN</name>
<feature type="compositionally biased region" description="Basic and acidic residues" evidence="1">
    <location>
        <begin position="56"/>
        <end position="67"/>
    </location>
</feature>
<sequence length="501" mass="54595">MTVSSTTRAIGREWALAKRDPRVPAVLFVAGLLTVLALLAGDQRVERRLDRERAIERENSTQRRDLESAFDDAAAPSDGGAELSPAEQDRRAALRMAARSPDLMRFTGGLWTSYRPASPLSRLTAGTADDWPDAYRHAGSSLAETLRRDAPTNPLLTVVGPYDTTLLVGAVLPLLLLMLTFDLTADDRERGRWPLVASHCGSTAALVALRCGVRVAAVAVVVILPTVLWTLAVPAGEAPSVAALAVWCGAVLGTLACWGALAFLVASFDLSAAASGLTLLLCWAVLVLGVPSLIERRVNDRAAPPEPGELAAVERRADEQFLDLPENVWRDFLRRHPEVELDDENPQLEFLLQDLAAAGAVRDRVLEAHRAEIDRFLARERRLDRLQFLSPAVAWRTASEQAAGTSLRHAVDLASATAEFHGAFQKHFEPMTITDRELTRDDIRAMPAFDGRTVGPHMHAAPLALSGAALLLWTAACGLIGWLRFRRRDPFAHSRPSRKAD</sequence>
<reference evidence="3 4" key="1">
    <citation type="submission" date="2019-02" db="EMBL/GenBank/DDBJ databases">
        <title>Deep-cultivation of Planctomycetes and their phenomic and genomic characterization uncovers novel biology.</title>
        <authorList>
            <person name="Wiegand S."/>
            <person name="Jogler M."/>
            <person name="Boedeker C."/>
            <person name="Pinto D."/>
            <person name="Vollmers J."/>
            <person name="Rivas-Marin E."/>
            <person name="Kohn T."/>
            <person name="Peeters S.H."/>
            <person name="Heuer A."/>
            <person name="Rast P."/>
            <person name="Oberbeckmann S."/>
            <person name="Bunk B."/>
            <person name="Jeske O."/>
            <person name="Meyerdierks A."/>
            <person name="Storesund J.E."/>
            <person name="Kallscheuer N."/>
            <person name="Luecker S."/>
            <person name="Lage O.M."/>
            <person name="Pohl T."/>
            <person name="Merkel B.J."/>
            <person name="Hornburger P."/>
            <person name="Mueller R.-W."/>
            <person name="Bruemmer F."/>
            <person name="Labrenz M."/>
            <person name="Spormann A.M."/>
            <person name="Op den Camp H."/>
            <person name="Overmann J."/>
            <person name="Amann R."/>
            <person name="Jetten M.S.M."/>
            <person name="Mascher T."/>
            <person name="Medema M.H."/>
            <person name="Devos D.P."/>
            <person name="Kaster A.-K."/>
            <person name="Ovreas L."/>
            <person name="Rohde M."/>
            <person name="Galperin M.Y."/>
            <person name="Jogler C."/>
        </authorList>
    </citation>
    <scope>NUCLEOTIDE SEQUENCE [LARGE SCALE GENOMIC DNA]</scope>
    <source>
        <strain evidence="3 4">CA12</strain>
    </source>
</reference>
<dbReference type="EMBL" id="CP036265">
    <property type="protein sequence ID" value="QDT14738.1"/>
    <property type="molecule type" value="Genomic_DNA"/>
</dbReference>
<evidence type="ECO:0000256" key="2">
    <source>
        <dbReference type="SAM" id="Phobius"/>
    </source>
</evidence>
<gene>
    <name evidence="3" type="ORF">CA12_08160</name>
</gene>
<dbReference type="OrthoDB" id="245813at2"/>
<feature type="transmembrane region" description="Helical" evidence="2">
    <location>
        <begin position="155"/>
        <end position="179"/>
    </location>
</feature>
<organism evidence="3 4">
    <name type="scientific">Alienimonas californiensis</name>
    <dbReference type="NCBI Taxonomy" id="2527989"/>
    <lineage>
        <taxon>Bacteria</taxon>
        <taxon>Pseudomonadati</taxon>
        <taxon>Planctomycetota</taxon>
        <taxon>Planctomycetia</taxon>
        <taxon>Planctomycetales</taxon>
        <taxon>Planctomycetaceae</taxon>
        <taxon>Alienimonas</taxon>
    </lineage>
</organism>
<evidence type="ECO:0000256" key="1">
    <source>
        <dbReference type="SAM" id="MobiDB-lite"/>
    </source>
</evidence>
<keyword evidence="4" id="KW-1185">Reference proteome</keyword>
<protein>
    <submittedName>
        <fullName evidence="3">ABC-2 family transporter protein</fullName>
    </submittedName>
</protein>
<dbReference type="Pfam" id="PF12040">
    <property type="entry name" value="DUF3526"/>
    <property type="match status" value="1"/>
</dbReference>
<dbReference type="KEGG" id="acaf:CA12_08160"/>